<dbReference type="Pfam" id="PF00389">
    <property type="entry name" value="2-Hacid_dh"/>
    <property type="match status" value="1"/>
</dbReference>
<keyword evidence="7" id="KW-1185">Reference proteome</keyword>
<dbReference type="GO" id="GO:0005829">
    <property type="term" value="C:cytosol"/>
    <property type="evidence" value="ECO:0007669"/>
    <property type="project" value="TreeGrafter"/>
</dbReference>
<keyword evidence="1 3" id="KW-0560">Oxidoreductase</keyword>
<dbReference type="InterPro" id="IPR006140">
    <property type="entry name" value="D-isomer_DH_NAD-bd"/>
</dbReference>
<dbReference type="Pfam" id="PF02826">
    <property type="entry name" value="2-Hacid_dh_C"/>
    <property type="match status" value="1"/>
</dbReference>
<evidence type="ECO:0000256" key="2">
    <source>
        <dbReference type="ARBA" id="ARBA00023027"/>
    </source>
</evidence>
<dbReference type="GO" id="GO:0016618">
    <property type="term" value="F:hydroxypyruvate reductase [NAD(P)H] activity"/>
    <property type="evidence" value="ECO:0007669"/>
    <property type="project" value="TreeGrafter"/>
</dbReference>
<dbReference type="InterPro" id="IPR036291">
    <property type="entry name" value="NAD(P)-bd_dom_sf"/>
</dbReference>
<dbReference type="PANTHER" id="PTHR10996">
    <property type="entry name" value="2-HYDROXYACID DEHYDROGENASE-RELATED"/>
    <property type="match status" value="1"/>
</dbReference>
<evidence type="ECO:0000313" key="7">
    <source>
        <dbReference type="Proteomes" id="UP000571950"/>
    </source>
</evidence>
<organism evidence="6 7">
    <name type="scientific">Sphingobium jiangsuense</name>
    <dbReference type="NCBI Taxonomy" id="870476"/>
    <lineage>
        <taxon>Bacteria</taxon>
        <taxon>Pseudomonadati</taxon>
        <taxon>Pseudomonadota</taxon>
        <taxon>Alphaproteobacteria</taxon>
        <taxon>Sphingomonadales</taxon>
        <taxon>Sphingomonadaceae</taxon>
        <taxon>Sphingobium</taxon>
    </lineage>
</organism>
<dbReference type="EMBL" id="JACIDT010000005">
    <property type="protein sequence ID" value="MBB3926078.1"/>
    <property type="molecule type" value="Genomic_DNA"/>
</dbReference>
<sequence length="324" mass="34850">MATILLIGRDDVLSFLRDRVMPLLDPAHEALLFSERDAIPAALLDRAEILVALDARCDRALLERAPRLRAIVSPTIGIDHIALDDATARGIMVVNGAVRENAESMAEATVMLLLAAFYDLQRSMERLDRPQDQAPTARMLAGKTLGLLGYGAIARGVARRLAPWGVRLLAHSRTARRDEDGVAFVPLETLLRESDGLMVLASLNADSRHLLNAERLSWMKRGAILVNTSRGAIIDEAALADAIRSGAIGRAALDVFETEPLPRDSALRGLPHVLLTPHCVGHSIESYAAIPAKAAENVALLLAGKVPDSLCNPEILASGARRSS</sequence>
<name>A0A7W6BNY1_9SPHN</name>
<evidence type="ECO:0000313" key="6">
    <source>
        <dbReference type="EMBL" id="MBB3926078.1"/>
    </source>
</evidence>
<evidence type="ECO:0000256" key="1">
    <source>
        <dbReference type="ARBA" id="ARBA00023002"/>
    </source>
</evidence>
<dbReference type="Proteomes" id="UP000571950">
    <property type="component" value="Unassembled WGS sequence"/>
</dbReference>
<dbReference type="RefSeq" id="WP_188071628.1">
    <property type="nucleotide sequence ID" value="NZ_BSPS01000008.1"/>
</dbReference>
<dbReference type="GO" id="GO:0030267">
    <property type="term" value="F:glyoxylate reductase (NADPH) activity"/>
    <property type="evidence" value="ECO:0007669"/>
    <property type="project" value="TreeGrafter"/>
</dbReference>
<dbReference type="SUPFAM" id="SSF52283">
    <property type="entry name" value="Formate/glycerate dehydrogenase catalytic domain-like"/>
    <property type="match status" value="1"/>
</dbReference>
<comment type="similarity">
    <text evidence="3">Belongs to the D-isomer specific 2-hydroxyacid dehydrogenase family.</text>
</comment>
<dbReference type="PANTHER" id="PTHR10996:SF178">
    <property type="entry name" value="2-HYDROXYACID DEHYDROGENASE YGL185C-RELATED"/>
    <property type="match status" value="1"/>
</dbReference>
<reference evidence="6 7" key="1">
    <citation type="submission" date="2020-08" db="EMBL/GenBank/DDBJ databases">
        <title>Genomic Encyclopedia of Type Strains, Phase IV (KMG-IV): sequencing the most valuable type-strain genomes for metagenomic binning, comparative biology and taxonomic classification.</title>
        <authorList>
            <person name="Goeker M."/>
        </authorList>
    </citation>
    <scope>NUCLEOTIDE SEQUENCE [LARGE SCALE GENOMIC DNA]</scope>
    <source>
        <strain evidence="6 7">DSM 26189</strain>
    </source>
</reference>
<dbReference type="AlphaFoldDB" id="A0A7W6BNY1"/>
<comment type="caution">
    <text evidence="6">The sequence shown here is derived from an EMBL/GenBank/DDBJ whole genome shotgun (WGS) entry which is preliminary data.</text>
</comment>
<dbReference type="PROSITE" id="PS00671">
    <property type="entry name" value="D_2_HYDROXYACID_DH_3"/>
    <property type="match status" value="1"/>
</dbReference>
<feature type="domain" description="D-isomer specific 2-hydroxyacid dehydrogenase catalytic" evidence="4">
    <location>
        <begin position="38"/>
        <end position="310"/>
    </location>
</feature>
<evidence type="ECO:0000259" key="5">
    <source>
        <dbReference type="Pfam" id="PF02826"/>
    </source>
</evidence>
<keyword evidence="2" id="KW-0520">NAD</keyword>
<dbReference type="GO" id="GO:0051287">
    <property type="term" value="F:NAD binding"/>
    <property type="evidence" value="ECO:0007669"/>
    <property type="project" value="InterPro"/>
</dbReference>
<accession>A0A7W6BNY1</accession>
<evidence type="ECO:0000256" key="3">
    <source>
        <dbReference type="RuleBase" id="RU003719"/>
    </source>
</evidence>
<evidence type="ECO:0000259" key="4">
    <source>
        <dbReference type="Pfam" id="PF00389"/>
    </source>
</evidence>
<dbReference type="InterPro" id="IPR006139">
    <property type="entry name" value="D-isomer_2_OHA_DH_cat_dom"/>
</dbReference>
<dbReference type="InterPro" id="IPR050223">
    <property type="entry name" value="D-isomer_2-hydroxyacid_DH"/>
</dbReference>
<dbReference type="Gene3D" id="3.40.50.720">
    <property type="entry name" value="NAD(P)-binding Rossmann-like Domain"/>
    <property type="match status" value="2"/>
</dbReference>
<proteinExistence type="inferred from homology"/>
<dbReference type="SUPFAM" id="SSF51735">
    <property type="entry name" value="NAD(P)-binding Rossmann-fold domains"/>
    <property type="match status" value="1"/>
</dbReference>
<protein>
    <submittedName>
        <fullName evidence="6">Phosphoglycerate dehydrogenase-like enzyme</fullName>
    </submittedName>
</protein>
<feature type="domain" description="D-isomer specific 2-hydroxyacid dehydrogenase NAD-binding" evidence="5">
    <location>
        <begin position="113"/>
        <end position="279"/>
    </location>
</feature>
<dbReference type="InterPro" id="IPR029753">
    <property type="entry name" value="D-isomer_DH_CS"/>
</dbReference>
<gene>
    <name evidence="6" type="ORF">GGR43_001793</name>
</gene>